<sequence length="406" mass="46653">MPQVSKKQKLEKKAYRMARISAALCLPYSAEIRMFYTTVSQSRYLKRPHQYSVVRNRNWNARIDCIHQLPERDFKRKLRVSYQEFHSILDLIKDSNVFISQGPRKQAPPLYQLTVALYRFGHEGNSCNAYEIGHNFDISEGSSLLWTYRVIEAFMGIEDQVVVWPDERGRSCIANTFDEERLPGGCVGVMDGCLIPFAIKPPRPDASDFFSYKSRYGFSILAVCDDKMRITFAQYGFPASCHDARAYNSSILSSQSHRFFAPGQYVVADSAFPVGDHCISLFKTPRNAARLGESERVFNQRAAGVRVSIEHTFGILKSRWQSLRGLRLLIRDRFDEGIASCWIRSCVILHNLLIATGEWYISGEGDEMDREDAEYRRQGQDEEERILLQGNGPHRRHQVMHLMGLV</sequence>
<comment type="cofactor">
    <cofactor evidence="1">
        <name>a divalent metal cation</name>
        <dbReference type="ChEBI" id="CHEBI:60240"/>
    </cofactor>
</comment>
<name>T2BQI9_CRYN9</name>
<keyword evidence="6" id="KW-0378">Hydrolase</keyword>
<keyword evidence="10" id="KW-1185">Reference proteome</keyword>
<accession>T2BQI9</accession>
<keyword evidence="4" id="KW-0540">Nuclease</keyword>
<evidence type="ECO:0000259" key="8">
    <source>
        <dbReference type="Pfam" id="PF13359"/>
    </source>
</evidence>
<evidence type="ECO:0000256" key="5">
    <source>
        <dbReference type="ARBA" id="ARBA00022723"/>
    </source>
</evidence>
<reference evidence="9 10" key="1">
    <citation type="journal article" date="2014" name="PLoS Genet.">
        <title>Analysis of the genome and transcriptome of Cryptococcus neoformans var. grubii reveals complex RNA expression and microevolution leading to virulence attenuation.</title>
        <authorList>
            <person name="Janbon G."/>
            <person name="Ormerod K.L."/>
            <person name="Paulet D."/>
            <person name="Byrnes E.J.III."/>
            <person name="Yadav V."/>
            <person name="Chatterjee G."/>
            <person name="Mullapudi N."/>
            <person name="Hon C.C."/>
            <person name="Billmyre R.B."/>
            <person name="Brunel F."/>
            <person name="Bahn Y.S."/>
            <person name="Chen W."/>
            <person name="Chen Y."/>
            <person name="Chow E.W."/>
            <person name="Coppee J.Y."/>
            <person name="Floyd-Averette A."/>
            <person name="Gaillardin C."/>
            <person name="Gerik K.J."/>
            <person name="Goldberg J."/>
            <person name="Gonzalez-Hilarion S."/>
            <person name="Gujja S."/>
            <person name="Hamlin J.L."/>
            <person name="Hsueh Y.P."/>
            <person name="Ianiri G."/>
            <person name="Jones S."/>
            <person name="Kodira C.D."/>
            <person name="Kozubowski L."/>
            <person name="Lam W."/>
            <person name="Marra M."/>
            <person name="Mesner L.D."/>
            <person name="Mieczkowski P.A."/>
            <person name="Moyrand F."/>
            <person name="Nielsen K."/>
            <person name="Proux C."/>
            <person name="Rossignol T."/>
            <person name="Schein J.E."/>
            <person name="Sun S."/>
            <person name="Wollschlaeger C."/>
            <person name="Wood I.A."/>
            <person name="Zeng Q."/>
            <person name="Neuveglise C."/>
            <person name="Newlon C.S."/>
            <person name="Perfect J.R."/>
            <person name="Lodge J.K."/>
            <person name="Idnurm A."/>
            <person name="Stajich J.E."/>
            <person name="Kronstad J.W."/>
            <person name="Sanyal K."/>
            <person name="Heitman J."/>
            <person name="Fraser J.A."/>
            <person name="Cuomo C.A."/>
            <person name="Dietrich F.S."/>
        </authorList>
    </citation>
    <scope>NUCLEOTIDE SEQUENCE [LARGE SCALE GENOMIC DNA]</scope>
    <source>
        <strain evidence="10">H99 / ATCC 208821 / CBS 10515 / FGSC 9487</strain>
    </source>
</reference>
<dbReference type="RefSeq" id="XP_012047088.1">
    <property type="nucleotide sequence ID" value="XM_012191698.1"/>
</dbReference>
<dbReference type="PANTHER" id="PTHR22930">
    <property type="match status" value="1"/>
</dbReference>
<dbReference type="VEuPathDB" id="FungiDB:CNAG_07955"/>
<dbReference type="GO" id="GO:0016787">
    <property type="term" value="F:hydrolase activity"/>
    <property type="evidence" value="ECO:0007669"/>
    <property type="project" value="UniProtKB-KW"/>
</dbReference>
<dbReference type="InterPro" id="IPR045249">
    <property type="entry name" value="HARBI1-like"/>
</dbReference>
<dbReference type="OrthoDB" id="5540949at2759"/>
<evidence type="ECO:0000256" key="3">
    <source>
        <dbReference type="ARBA" id="ARBA00006958"/>
    </source>
</evidence>
<comment type="subcellular location">
    <subcellularLocation>
        <location evidence="2">Nucleus</location>
    </subcellularLocation>
</comment>
<evidence type="ECO:0000256" key="7">
    <source>
        <dbReference type="ARBA" id="ARBA00023242"/>
    </source>
</evidence>
<dbReference type="AlphaFoldDB" id="T2BQI9"/>
<comment type="similarity">
    <text evidence="3">Belongs to the HARBI1 family.</text>
</comment>
<evidence type="ECO:0000256" key="2">
    <source>
        <dbReference type="ARBA" id="ARBA00004123"/>
    </source>
</evidence>
<protein>
    <recommendedName>
        <fullName evidence="8">DDE Tnp4 domain-containing protein</fullName>
    </recommendedName>
</protein>
<dbReference type="GO" id="GO:0004518">
    <property type="term" value="F:nuclease activity"/>
    <property type="evidence" value="ECO:0007669"/>
    <property type="project" value="UniProtKB-KW"/>
</dbReference>
<gene>
    <name evidence="9" type="ORF">CNAG_07955</name>
</gene>
<dbReference type="EMBL" id="CP003820">
    <property type="protein sequence ID" value="AGV15321.1"/>
    <property type="molecule type" value="Genomic_DNA"/>
</dbReference>
<evidence type="ECO:0000256" key="4">
    <source>
        <dbReference type="ARBA" id="ARBA00022722"/>
    </source>
</evidence>
<dbReference type="HOGENOM" id="CLU_018552_2_2_1"/>
<evidence type="ECO:0000313" key="10">
    <source>
        <dbReference type="Proteomes" id="UP000010091"/>
    </source>
</evidence>
<evidence type="ECO:0000313" key="9">
    <source>
        <dbReference type="EMBL" id="AGV15321.1"/>
    </source>
</evidence>
<proteinExistence type="inferred from homology"/>
<dbReference type="PANTHER" id="PTHR22930:SF85">
    <property type="entry name" value="GH03217P-RELATED"/>
    <property type="match status" value="1"/>
</dbReference>
<feature type="domain" description="DDE Tnp4" evidence="8">
    <location>
        <begin position="190"/>
        <end position="351"/>
    </location>
</feature>
<dbReference type="Pfam" id="PF13359">
    <property type="entry name" value="DDE_Tnp_4"/>
    <property type="match status" value="1"/>
</dbReference>
<keyword evidence="7" id="KW-0539">Nucleus</keyword>
<dbReference type="InterPro" id="IPR027806">
    <property type="entry name" value="HARBI1_dom"/>
</dbReference>
<dbReference type="Proteomes" id="UP000010091">
    <property type="component" value="Chromosome 1"/>
</dbReference>
<evidence type="ECO:0000256" key="1">
    <source>
        <dbReference type="ARBA" id="ARBA00001968"/>
    </source>
</evidence>
<keyword evidence="5" id="KW-0479">Metal-binding</keyword>
<dbReference type="GO" id="GO:0005634">
    <property type="term" value="C:nucleus"/>
    <property type="evidence" value="ECO:0007669"/>
    <property type="project" value="UniProtKB-SubCell"/>
</dbReference>
<organism evidence="9 10">
    <name type="scientific">Cryptococcus neoformans (strain H99 / ATCC 208821 / CBS 10515 / FGSC 9487)</name>
    <name type="common">Cryptococcus neoformans var. grubii serotype A</name>
    <dbReference type="NCBI Taxonomy" id="235443"/>
    <lineage>
        <taxon>Eukaryota</taxon>
        <taxon>Fungi</taxon>
        <taxon>Dikarya</taxon>
        <taxon>Basidiomycota</taxon>
        <taxon>Agaricomycotina</taxon>
        <taxon>Tremellomycetes</taxon>
        <taxon>Tremellales</taxon>
        <taxon>Cryptococcaceae</taxon>
        <taxon>Cryptococcus</taxon>
        <taxon>Cryptococcus neoformans species complex</taxon>
    </lineage>
</organism>
<dbReference type="GO" id="GO:0046872">
    <property type="term" value="F:metal ion binding"/>
    <property type="evidence" value="ECO:0007669"/>
    <property type="project" value="UniProtKB-KW"/>
</dbReference>
<dbReference type="KEGG" id="cng:CNAG_07955"/>
<evidence type="ECO:0000256" key="6">
    <source>
        <dbReference type="ARBA" id="ARBA00022801"/>
    </source>
</evidence>
<dbReference type="GeneID" id="23890760"/>